<reference evidence="2 3" key="1">
    <citation type="submission" date="2020-02" db="EMBL/GenBank/DDBJ databases">
        <title>Characterization of phylogenetic diversity of novel bifidobacterial species isolated in Czech ZOOs.</title>
        <authorList>
            <person name="Lugli G.A."/>
            <person name="Vera N.B."/>
            <person name="Ventura M."/>
        </authorList>
    </citation>
    <scope>NUCLEOTIDE SEQUENCE [LARGE SCALE GENOMIC DNA]</scope>
    <source>
        <strain evidence="2 3">DSM 109958</strain>
    </source>
</reference>
<dbReference type="Gene3D" id="3.30.565.10">
    <property type="entry name" value="Histidine kinase-like ATPase, C-terminal domain"/>
    <property type="match status" value="1"/>
</dbReference>
<keyword evidence="3" id="KW-1185">Reference proteome</keyword>
<feature type="transmembrane region" description="Helical" evidence="1">
    <location>
        <begin position="49"/>
        <end position="74"/>
    </location>
</feature>
<dbReference type="Proteomes" id="UP000588277">
    <property type="component" value="Unassembled WGS sequence"/>
</dbReference>
<sequence length="445" mass="45904">MFGVASWLLVLLVSPPRTPIGWAVALALVVVIAVLSVRPRLTVPVGLTVALAACFTPDGTGVAFASVAAFATFLTAGYALDGRIVAVFVAGYALLETAAATWPGGLGAHSGAIEVLRALTAGLTADGRTVTPADVPPAALWAFGMVLSMMISGFAALFGHSFRRNAAAGERLARSEAMVGRLTREQQLAHLIHDSVANDMSVIAMLAWRAKAGLRGGEDAFASDGAVGSGADLAVALDAIYERSHHALDRVHEVIDVLDGKRALADLDGSGGSGTGMQAENGSTGVSGPAGLAGFVAELERYLEDQDRVMAMVGMPGISRVTVGGDGPGRTVPSPQVRQAILGFVEEVYANIVRHAAWSELGDGEEQGEEDAYSLFVTVEPHRVRIAEVNAIGDGASVAIRGTRHGRGLALRRETIESLGGTLNAAAQDGTWTIAAEIPLSSASP</sequence>
<proteinExistence type="predicted"/>
<evidence type="ECO:0008006" key="4">
    <source>
        <dbReference type="Google" id="ProtNLM"/>
    </source>
</evidence>
<dbReference type="InterPro" id="IPR036890">
    <property type="entry name" value="HATPase_C_sf"/>
</dbReference>
<evidence type="ECO:0000256" key="1">
    <source>
        <dbReference type="SAM" id="Phobius"/>
    </source>
</evidence>
<keyword evidence="1" id="KW-1133">Transmembrane helix</keyword>
<evidence type="ECO:0000313" key="2">
    <source>
        <dbReference type="EMBL" id="NMM99645.1"/>
    </source>
</evidence>
<dbReference type="EMBL" id="JAAIIH010000001">
    <property type="protein sequence ID" value="NMM99645.1"/>
    <property type="molecule type" value="Genomic_DNA"/>
</dbReference>
<accession>A0A7Y0HWV9</accession>
<keyword evidence="1" id="KW-0812">Transmembrane</keyword>
<organism evidence="2 3">
    <name type="scientific">Bifidobacterium moraviense</name>
    <dbReference type="NCBI Taxonomy" id="2675323"/>
    <lineage>
        <taxon>Bacteria</taxon>
        <taxon>Bacillati</taxon>
        <taxon>Actinomycetota</taxon>
        <taxon>Actinomycetes</taxon>
        <taxon>Bifidobacteriales</taxon>
        <taxon>Bifidobacteriaceae</taxon>
        <taxon>Bifidobacterium</taxon>
    </lineage>
</organism>
<dbReference type="AlphaFoldDB" id="A0A7Y0HWV9"/>
<comment type="caution">
    <text evidence="2">The sequence shown here is derived from an EMBL/GenBank/DDBJ whole genome shotgun (WGS) entry which is preliminary data.</text>
</comment>
<evidence type="ECO:0000313" key="3">
    <source>
        <dbReference type="Proteomes" id="UP000588277"/>
    </source>
</evidence>
<name>A0A7Y0HWV9_9BIFI</name>
<keyword evidence="1" id="KW-0472">Membrane</keyword>
<feature type="transmembrane region" description="Helical" evidence="1">
    <location>
        <begin position="20"/>
        <end position="37"/>
    </location>
</feature>
<feature type="transmembrane region" description="Helical" evidence="1">
    <location>
        <begin position="138"/>
        <end position="158"/>
    </location>
</feature>
<gene>
    <name evidence="2" type="ORF">G1C96_0223</name>
</gene>
<protein>
    <recommendedName>
        <fullName evidence="4">Histidine kinase</fullName>
    </recommendedName>
</protein>